<proteinExistence type="predicted"/>
<keyword evidence="2" id="KW-1185">Reference proteome</keyword>
<evidence type="ECO:0000313" key="2">
    <source>
        <dbReference type="Proteomes" id="UP000184267"/>
    </source>
</evidence>
<organism evidence="1 2">
    <name type="scientific">Trametes pubescens</name>
    <name type="common">White-rot fungus</name>
    <dbReference type="NCBI Taxonomy" id="154538"/>
    <lineage>
        <taxon>Eukaryota</taxon>
        <taxon>Fungi</taxon>
        <taxon>Dikarya</taxon>
        <taxon>Basidiomycota</taxon>
        <taxon>Agaricomycotina</taxon>
        <taxon>Agaricomycetes</taxon>
        <taxon>Polyporales</taxon>
        <taxon>Polyporaceae</taxon>
        <taxon>Trametes</taxon>
    </lineage>
</organism>
<sequence>MTSSRTTASSAPSRLRELELDALADPVVPGPAQCTLFLQAQVHWGPRHAERRYPSDACAALDEPLSTSDM</sequence>
<name>A0A1M2VI12_TRAPU</name>
<dbReference type="Proteomes" id="UP000184267">
    <property type="component" value="Unassembled WGS sequence"/>
</dbReference>
<comment type="caution">
    <text evidence="1">The sequence shown here is derived from an EMBL/GenBank/DDBJ whole genome shotgun (WGS) entry which is preliminary data.</text>
</comment>
<dbReference type="AlphaFoldDB" id="A0A1M2VI12"/>
<protein>
    <submittedName>
        <fullName evidence="1">Uncharacterized protein</fullName>
    </submittedName>
</protein>
<accession>A0A1M2VI12</accession>
<dbReference type="EMBL" id="MNAD01001215">
    <property type="protein sequence ID" value="OJT07163.1"/>
    <property type="molecule type" value="Genomic_DNA"/>
</dbReference>
<evidence type="ECO:0000313" key="1">
    <source>
        <dbReference type="EMBL" id="OJT07163.1"/>
    </source>
</evidence>
<gene>
    <name evidence="1" type="ORF">TRAPUB_1978</name>
</gene>
<reference evidence="1 2" key="1">
    <citation type="submission" date="2016-10" db="EMBL/GenBank/DDBJ databases">
        <title>Genome sequence of the basidiomycete white-rot fungus Trametes pubescens.</title>
        <authorList>
            <person name="Makela M.R."/>
            <person name="Granchi Z."/>
            <person name="Peng M."/>
            <person name="De Vries R.P."/>
            <person name="Grigoriev I."/>
            <person name="Riley R."/>
            <person name="Hilden K."/>
        </authorList>
    </citation>
    <scope>NUCLEOTIDE SEQUENCE [LARGE SCALE GENOMIC DNA]</scope>
    <source>
        <strain evidence="1 2">FBCC735</strain>
    </source>
</reference>